<sequence>MGFEHLYDFLQEDVNFDELLKPLLPYIDKNEEVLDAGCGSGHILTNLASKGYRMVGVDINSHMLSLAKQRLEELNINADLYEHDLKKPLPRQFKTIIALLDVFHYFMGIKTIAKNMYNGLTPNGTLILDLYHSPVNEIETENDDYFMYTWKVETKGTKIRHDIKVYNGEFEGEYKVSQYYYPVSYYVDTLKEVGFKVSKINGFDDRKVYLICRK</sequence>
<keyword evidence="3" id="KW-1185">Reference proteome</keyword>
<accession>A0A449BJE5</accession>
<keyword evidence="2" id="KW-0489">Methyltransferase</keyword>
<dbReference type="CDD" id="cd02440">
    <property type="entry name" value="AdoMet_MTases"/>
    <property type="match status" value="1"/>
</dbReference>
<dbReference type="InterPro" id="IPR025714">
    <property type="entry name" value="Methyltranfer_dom"/>
</dbReference>
<gene>
    <name evidence="2" type="primary">bchM</name>
    <name evidence="2" type="ORF">NCTC10172_00603</name>
</gene>
<protein>
    <submittedName>
        <fullName evidence="2">Magnesium-protoporphyrin O-methyltransferase</fullName>
        <ecNumber evidence="2">2.1.1.11</ecNumber>
    </submittedName>
</protein>
<dbReference type="EC" id="2.1.1.11" evidence="2"/>
<dbReference type="PANTHER" id="PTHR43861">
    <property type="entry name" value="TRANS-ACONITATE 2-METHYLTRANSFERASE-RELATED"/>
    <property type="match status" value="1"/>
</dbReference>
<evidence type="ECO:0000313" key="2">
    <source>
        <dbReference type="EMBL" id="VEU82586.1"/>
    </source>
</evidence>
<name>A0A449BJE5_9MOLU</name>
<dbReference type="KEGG" id="ahk:NCTC10172_00603"/>
<reference evidence="2 3" key="1">
    <citation type="submission" date="2019-01" db="EMBL/GenBank/DDBJ databases">
        <authorList>
            <consortium name="Pathogen Informatics"/>
        </authorList>
    </citation>
    <scope>NUCLEOTIDE SEQUENCE [LARGE SCALE GENOMIC DNA]</scope>
    <source>
        <strain evidence="2 3">NCTC10172</strain>
    </source>
</reference>
<dbReference type="GO" id="GO:0046406">
    <property type="term" value="F:magnesium protoporphyrin IX methyltransferase activity"/>
    <property type="evidence" value="ECO:0007669"/>
    <property type="project" value="UniProtKB-EC"/>
</dbReference>
<feature type="domain" description="Methyltransferase" evidence="1">
    <location>
        <begin position="27"/>
        <end position="147"/>
    </location>
</feature>
<dbReference type="EMBL" id="LR215050">
    <property type="protein sequence ID" value="VEU82586.1"/>
    <property type="molecule type" value="Genomic_DNA"/>
</dbReference>
<proteinExistence type="predicted"/>
<evidence type="ECO:0000259" key="1">
    <source>
        <dbReference type="Pfam" id="PF13847"/>
    </source>
</evidence>
<dbReference type="Proteomes" id="UP000290909">
    <property type="component" value="Chromosome"/>
</dbReference>
<dbReference type="AlphaFoldDB" id="A0A449BJE5"/>
<keyword evidence="2" id="KW-0808">Transferase</keyword>
<dbReference type="SUPFAM" id="SSF53335">
    <property type="entry name" value="S-adenosyl-L-methionine-dependent methyltransferases"/>
    <property type="match status" value="1"/>
</dbReference>
<dbReference type="RefSeq" id="WP_035369295.1">
    <property type="nucleotide sequence ID" value="NZ_LR215050.1"/>
</dbReference>
<dbReference type="STRING" id="1408416.GCA_000702765_00881"/>
<dbReference type="GO" id="GO:0032259">
    <property type="term" value="P:methylation"/>
    <property type="evidence" value="ECO:0007669"/>
    <property type="project" value="UniProtKB-KW"/>
</dbReference>
<evidence type="ECO:0000313" key="3">
    <source>
        <dbReference type="Proteomes" id="UP000290909"/>
    </source>
</evidence>
<organism evidence="2 3">
    <name type="scientific">Acholeplasma hippikon</name>
    <dbReference type="NCBI Taxonomy" id="264636"/>
    <lineage>
        <taxon>Bacteria</taxon>
        <taxon>Bacillati</taxon>
        <taxon>Mycoplasmatota</taxon>
        <taxon>Mollicutes</taxon>
        <taxon>Acholeplasmatales</taxon>
        <taxon>Acholeplasmataceae</taxon>
        <taxon>Acholeplasma</taxon>
    </lineage>
</organism>
<dbReference type="Pfam" id="PF13847">
    <property type="entry name" value="Methyltransf_31"/>
    <property type="match status" value="1"/>
</dbReference>
<dbReference type="Gene3D" id="3.40.50.150">
    <property type="entry name" value="Vaccinia Virus protein VP39"/>
    <property type="match status" value="1"/>
</dbReference>
<dbReference type="InterPro" id="IPR029063">
    <property type="entry name" value="SAM-dependent_MTases_sf"/>
</dbReference>